<dbReference type="PANTHER" id="PTHR43302">
    <property type="entry name" value="TRANSPORTER ARSB-RELATED"/>
    <property type="match status" value="1"/>
</dbReference>
<keyword evidence="3" id="KW-1003">Cell membrane</keyword>
<evidence type="ECO:0000256" key="2">
    <source>
        <dbReference type="ARBA" id="ARBA00022448"/>
    </source>
</evidence>
<keyword evidence="11" id="KW-1185">Reference proteome</keyword>
<feature type="region of interest" description="Disordered" evidence="7">
    <location>
        <begin position="215"/>
        <end position="236"/>
    </location>
</feature>
<feature type="transmembrane region" description="Helical" evidence="8">
    <location>
        <begin position="130"/>
        <end position="153"/>
    </location>
</feature>
<keyword evidence="2" id="KW-0813">Transport</keyword>
<sequence>MVEHLASSTSFFFFSSFSSTSFFSSTSSSSSPSSSTAMVTVGTKSNGGCDLLCCVCLVSALASTLFTNDITCIVLTEFILKLARLHKLPAKPFLLALASSSNIGSSVMPISNPLNLVIAVHSRISFVKFFVGVAPAMLVGVVINVAILLCMFWNQLWMSHPLLLHPQLLPQNPQRTPANDVEKNMPQSNEAKRGCAHVFGMKNCLTKKELSAALQDEEDGAQPYGEEVVEEKKEEEEEEVVVVVVEKKKEE</sequence>
<dbReference type="Proteomes" id="UP001327560">
    <property type="component" value="Chromosome 6"/>
</dbReference>
<evidence type="ECO:0000256" key="5">
    <source>
        <dbReference type="ARBA" id="ARBA00022989"/>
    </source>
</evidence>
<reference evidence="10 11" key="1">
    <citation type="submission" date="2023-10" db="EMBL/GenBank/DDBJ databases">
        <title>Chromosome-scale genome assembly provides insights into flower coloration mechanisms of Canna indica.</title>
        <authorList>
            <person name="Li C."/>
        </authorList>
    </citation>
    <scope>NUCLEOTIDE SEQUENCE [LARGE SCALE GENOMIC DNA]</scope>
    <source>
        <tissue evidence="10">Flower</tissue>
    </source>
</reference>
<evidence type="ECO:0000313" key="10">
    <source>
        <dbReference type="EMBL" id="WOL10607.1"/>
    </source>
</evidence>
<evidence type="ECO:0000256" key="7">
    <source>
        <dbReference type="SAM" id="MobiDB-lite"/>
    </source>
</evidence>
<dbReference type="EMBL" id="CP136895">
    <property type="protein sequence ID" value="WOL10607.1"/>
    <property type="molecule type" value="Genomic_DNA"/>
</dbReference>
<gene>
    <name evidence="10" type="ORF">Cni_G19366</name>
</gene>
<evidence type="ECO:0000313" key="11">
    <source>
        <dbReference type="Proteomes" id="UP001327560"/>
    </source>
</evidence>
<organism evidence="10 11">
    <name type="scientific">Canna indica</name>
    <name type="common">Indian-shot</name>
    <dbReference type="NCBI Taxonomy" id="4628"/>
    <lineage>
        <taxon>Eukaryota</taxon>
        <taxon>Viridiplantae</taxon>
        <taxon>Streptophyta</taxon>
        <taxon>Embryophyta</taxon>
        <taxon>Tracheophyta</taxon>
        <taxon>Spermatophyta</taxon>
        <taxon>Magnoliopsida</taxon>
        <taxon>Liliopsida</taxon>
        <taxon>Zingiberales</taxon>
        <taxon>Cannaceae</taxon>
        <taxon>Canna</taxon>
    </lineage>
</organism>
<name>A0AAQ3KRF0_9LILI</name>
<dbReference type="GO" id="GO:0005886">
    <property type="term" value="C:plasma membrane"/>
    <property type="evidence" value="ECO:0007669"/>
    <property type="project" value="UniProtKB-SubCell"/>
</dbReference>
<dbReference type="PANTHER" id="PTHR43302:SF8">
    <property type="entry name" value="SILICON EFFLUX TRANSPORTER LSI3"/>
    <property type="match status" value="1"/>
</dbReference>
<dbReference type="AlphaFoldDB" id="A0AAQ3KRF0"/>
<dbReference type="GO" id="GO:0055085">
    <property type="term" value="P:transmembrane transport"/>
    <property type="evidence" value="ECO:0007669"/>
    <property type="project" value="InterPro"/>
</dbReference>
<dbReference type="Pfam" id="PF03600">
    <property type="entry name" value="CitMHS"/>
    <property type="match status" value="1"/>
</dbReference>
<keyword evidence="4 8" id="KW-0812">Transmembrane</keyword>
<evidence type="ECO:0000259" key="9">
    <source>
        <dbReference type="Pfam" id="PF03600"/>
    </source>
</evidence>
<keyword evidence="6 8" id="KW-0472">Membrane</keyword>
<evidence type="ECO:0000256" key="1">
    <source>
        <dbReference type="ARBA" id="ARBA00004651"/>
    </source>
</evidence>
<evidence type="ECO:0000256" key="4">
    <source>
        <dbReference type="ARBA" id="ARBA00022692"/>
    </source>
</evidence>
<accession>A0AAQ3KRF0</accession>
<evidence type="ECO:0000256" key="6">
    <source>
        <dbReference type="ARBA" id="ARBA00023136"/>
    </source>
</evidence>
<dbReference type="InterPro" id="IPR004680">
    <property type="entry name" value="Cit_transptr-like_dom"/>
</dbReference>
<proteinExistence type="predicted"/>
<comment type="subcellular location">
    <subcellularLocation>
        <location evidence="1">Cell membrane</location>
        <topology evidence="1">Multi-pass membrane protein</topology>
    </subcellularLocation>
</comment>
<evidence type="ECO:0000256" key="3">
    <source>
        <dbReference type="ARBA" id="ARBA00022475"/>
    </source>
</evidence>
<evidence type="ECO:0000256" key="8">
    <source>
        <dbReference type="SAM" id="Phobius"/>
    </source>
</evidence>
<protein>
    <recommendedName>
        <fullName evidence="9">Citrate transporter-like domain-containing protein</fullName>
    </recommendedName>
</protein>
<feature type="domain" description="Citrate transporter-like" evidence="9">
    <location>
        <begin position="47"/>
        <end position="158"/>
    </location>
</feature>
<keyword evidence="5 8" id="KW-1133">Transmembrane helix</keyword>
<feature type="compositionally biased region" description="Acidic residues" evidence="7">
    <location>
        <begin position="227"/>
        <end position="236"/>
    </location>
</feature>